<comment type="subcellular location">
    <subcellularLocation>
        <location evidence="1">Cytoplasm</location>
        <location evidence="1">Cytoskeleton</location>
        <location evidence="1">Cilium axoneme</location>
    </subcellularLocation>
</comment>
<dbReference type="Pfam" id="PF13855">
    <property type="entry name" value="LRR_8"/>
    <property type="match status" value="1"/>
</dbReference>
<evidence type="ECO:0000256" key="1">
    <source>
        <dbReference type="ARBA" id="ARBA00004430"/>
    </source>
</evidence>
<feature type="chain" id="PRO_5042173032" description="Leucine-rich repeat-containing N-terminal plant-type domain-containing protein" evidence="4">
    <location>
        <begin position="30"/>
        <end position="375"/>
    </location>
</feature>
<keyword evidence="4" id="KW-0732">Signal</keyword>
<keyword evidence="3" id="KW-0677">Repeat</keyword>
<dbReference type="FunFam" id="3.80.10.10:FF:000041">
    <property type="entry name" value="LRR receptor-like serine/threonine-protein kinase ERECTA"/>
    <property type="match status" value="1"/>
</dbReference>
<dbReference type="PANTHER" id="PTHR48004">
    <property type="entry name" value="OS01G0149700 PROTEIN"/>
    <property type="match status" value="1"/>
</dbReference>
<dbReference type="GO" id="GO:0005930">
    <property type="term" value="C:axoneme"/>
    <property type="evidence" value="ECO:0007669"/>
    <property type="project" value="UniProtKB-SubCell"/>
</dbReference>
<proteinExistence type="predicted"/>
<dbReference type="InterPro" id="IPR032675">
    <property type="entry name" value="LRR_dom_sf"/>
</dbReference>
<dbReference type="Gene3D" id="3.80.10.10">
    <property type="entry name" value="Ribonuclease Inhibitor"/>
    <property type="match status" value="2"/>
</dbReference>
<dbReference type="SUPFAM" id="SSF52058">
    <property type="entry name" value="L domain-like"/>
    <property type="match status" value="1"/>
</dbReference>
<dbReference type="InterPro" id="IPR052941">
    <property type="entry name" value="StomDev_PlantInt_Reg"/>
</dbReference>
<keyword evidence="6" id="KW-1185">Reference proteome</keyword>
<dbReference type="InterPro" id="IPR003591">
    <property type="entry name" value="Leu-rich_rpt_typical-subtyp"/>
</dbReference>
<evidence type="ECO:0000256" key="2">
    <source>
        <dbReference type="ARBA" id="ARBA00022614"/>
    </source>
</evidence>
<accession>A0AAD3HNY4</accession>
<sequence>MLCRRISPVQQLQLLAPLLLLLLPLPALGQQVCLEAAQRNALLSFYSATGGPAWIRREKWNTSETCTWTHRNFDTSAPLTSYGTVDLPSHCCWDGVKCCVSEVDVPLFASCTQYQCNCTIGLVTGLAVGRNGLTGRLEEALSPAVLQDLGCELRLLFLGGNALSGPLPEALTGLPDLRLLTVASNRLDGTLPASLSRLSLLEELDLSSNRLTGSVPRELCGGNTRFSPLRDLMLSNNNLTGELNLLECDSLINLDMQNNNLYGNLPDFSSYRQLHILRLGNNSFSGPISPPPFDLRMLVVLDLSDNYLTGTIPNLVGNGSHLTLVRLYGNLLTGSVPADIFSLGSLGNVMLQNNKLAGTLPENIGSRAGQLAAPQ</sequence>
<name>A0AAD3HNY4_9CHLO</name>
<keyword evidence="2" id="KW-0433">Leucine-rich repeat</keyword>
<evidence type="ECO:0000313" key="5">
    <source>
        <dbReference type="EMBL" id="GFR47270.1"/>
    </source>
</evidence>
<reference evidence="5 6" key="1">
    <citation type="journal article" date="2021" name="Sci. Rep.">
        <title>Genome sequencing of the multicellular alga Astrephomene provides insights into convergent evolution of germ-soma differentiation.</title>
        <authorList>
            <person name="Yamashita S."/>
            <person name="Yamamoto K."/>
            <person name="Matsuzaki R."/>
            <person name="Suzuki S."/>
            <person name="Yamaguchi H."/>
            <person name="Hirooka S."/>
            <person name="Minakuchi Y."/>
            <person name="Miyagishima S."/>
            <person name="Kawachi M."/>
            <person name="Toyoda A."/>
            <person name="Nozaki H."/>
        </authorList>
    </citation>
    <scope>NUCLEOTIDE SEQUENCE [LARGE SCALE GENOMIC DNA]</scope>
    <source>
        <strain evidence="5 6">NIES-4017</strain>
    </source>
</reference>
<dbReference type="Proteomes" id="UP001054857">
    <property type="component" value="Unassembled WGS sequence"/>
</dbReference>
<evidence type="ECO:0008006" key="7">
    <source>
        <dbReference type="Google" id="ProtNLM"/>
    </source>
</evidence>
<evidence type="ECO:0000313" key="6">
    <source>
        <dbReference type="Proteomes" id="UP001054857"/>
    </source>
</evidence>
<dbReference type="SMART" id="SM00369">
    <property type="entry name" value="LRR_TYP"/>
    <property type="match status" value="3"/>
</dbReference>
<gene>
    <name evidence="5" type="ORF">Agub_g8957</name>
</gene>
<dbReference type="AlphaFoldDB" id="A0AAD3HNY4"/>
<dbReference type="PANTHER" id="PTHR48004:SF59">
    <property type="entry name" value="LEUCINE-RICH REPEAT-CONTAINING N-TERMINAL PLANT-TYPE DOMAIN-CONTAINING PROTEIN"/>
    <property type="match status" value="1"/>
</dbReference>
<protein>
    <recommendedName>
        <fullName evidence="7">Leucine-rich repeat-containing N-terminal plant-type domain-containing protein</fullName>
    </recommendedName>
</protein>
<organism evidence="5 6">
    <name type="scientific">Astrephomene gubernaculifera</name>
    <dbReference type="NCBI Taxonomy" id="47775"/>
    <lineage>
        <taxon>Eukaryota</taxon>
        <taxon>Viridiplantae</taxon>
        <taxon>Chlorophyta</taxon>
        <taxon>core chlorophytes</taxon>
        <taxon>Chlorophyceae</taxon>
        <taxon>CS clade</taxon>
        <taxon>Chlamydomonadales</taxon>
        <taxon>Astrephomenaceae</taxon>
        <taxon>Astrephomene</taxon>
    </lineage>
</organism>
<comment type="caution">
    <text evidence="5">The sequence shown here is derived from an EMBL/GenBank/DDBJ whole genome shotgun (WGS) entry which is preliminary data.</text>
</comment>
<dbReference type="PRINTS" id="PR00019">
    <property type="entry name" value="LEURICHRPT"/>
</dbReference>
<dbReference type="EMBL" id="BMAR01000017">
    <property type="protein sequence ID" value="GFR47270.1"/>
    <property type="molecule type" value="Genomic_DNA"/>
</dbReference>
<evidence type="ECO:0000256" key="4">
    <source>
        <dbReference type="SAM" id="SignalP"/>
    </source>
</evidence>
<dbReference type="Pfam" id="PF00560">
    <property type="entry name" value="LRR_1"/>
    <property type="match status" value="1"/>
</dbReference>
<feature type="signal peptide" evidence="4">
    <location>
        <begin position="1"/>
        <end position="29"/>
    </location>
</feature>
<dbReference type="InterPro" id="IPR001611">
    <property type="entry name" value="Leu-rich_rpt"/>
</dbReference>
<evidence type="ECO:0000256" key="3">
    <source>
        <dbReference type="ARBA" id="ARBA00022737"/>
    </source>
</evidence>